<evidence type="ECO:0000313" key="8">
    <source>
        <dbReference type="EMBL" id="RZO28167.1"/>
    </source>
</evidence>
<feature type="transmembrane region" description="Helical" evidence="7">
    <location>
        <begin position="102"/>
        <end position="123"/>
    </location>
</feature>
<feature type="transmembrane region" description="Helical" evidence="7">
    <location>
        <begin position="44"/>
        <end position="66"/>
    </location>
</feature>
<feature type="transmembrane region" description="Helical" evidence="7">
    <location>
        <begin position="6"/>
        <end position="32"/>
    </location>
</feature>
<evidence type="ECO:0000256" key="5">
    <source>
        <dbReference type="ARBA" id="ARBA00022989"/>
    </source>
</evidence>
<organism evidence="8 9">
    <name type="scientific">SAR86 cluster bacterium</name>
    <dbReference type="NCBI Taxonomy" id="2030880"/>
    <lineage>
        <taxon>Bacteria</taxon>
        <taxon>Pseudomonadati</taxon>
        <taxon>Pseudomonadota</taxon>
        <taxon>Gammaproteobacteria</taxon>
        <taxon>SAR86 cluster</taxon>
    </lineage>
</organism>
<evidence type="ECO:0000256" key="2">
    <source>
        <dbReference type="ARBA" id="ARBA00007977"/>
    </source>
</evidence>
<dbReference type="EMBL" id="SHBJ01000018">
    <property type="protein sequence ID" value="RZO28167.1"/>
    <property type="molecule type" value="Genomic_DNA"/>
</dbReference>
<dbReference type="GO" id="GO:0005886">
    <property type="term" value="C:plasma membrane"/>
    <property type="evidence" value="ECO:0007669"/>
    <property type="project" value="UniProtKB-SubCell"/>
</dbReference>
<evidence type="ECO:0000256" key="7">
    <source>
        <dbReference type="SAM" id="Phobius"/>
    </source>
</evidence>
<protein>
    <submittedName>
        <fullName evidence="8">Putative sulfate exporter family transporter</fullName>
    </submittedName>
</protein>
<proteinExistence type="inferred from homology"/>
<feature type="transmembrane region" description="Helical" evidence="7">
    <location>
        <begin position="129"/>
        <end position="150"/>
    </location>
</feature>
<reference evidence="8 9" key="1">
    <citation type="submission" date="2019-02" db="EMBL/GenBank/DDBJ databases">
        <title>Prokaryotic population dynamics and viral predation in marine succession experiment using metagenomics: the confinement effect.</title>
        <authorList>
            <person name="Haro-Moreno J.M."/>
            <person name="Rodriguez-Valera F."/>
            <person name="Lopez-Perez M."/>
        </authorList>
    </citation>
    <scope>NUCLEOTIDE SEQUENCE [LARGE SCALE GENOMIC DNA]</scope>
    <source>
        <strain evidence="8">MED-G164</strain>
    </source>
</reference>
<dbReference type="Proteomes" id="UP000315283">
    <property type="component" value="Unassembled WGS sequence"/>
</dbReference>
<keyword evidence="5 7" id="KW-1133">Transmembrane helix</keyword>
<gene>
    <name evidence="8" type="ORF">EVA97_03145</name>
</gene>
<feature type="transmembrane region" description="Helical" evidence="7">
    <location>
        <begin position="245"/>
        <end position="264"/>
    </location>
</feature>
<dbReference type="PANTHER" id="PTHR30106:SF1">
    <property type="entry name" value="UPF0324 MEMBRANE PROTEIN FN0533"/>
    <property type="match status" value="1"/>
</dbReference>
<keyword evidence="3" id="KW-1003">Cell membrane</keyword>
<sequence length="302" mass="32615">MHLFLGILLAFIALLFGSPLLALLLGISFTLFFESSKGLINKTVGTKLLQIGIVILGLTLSASNVVTLTATYFPFISIFVILVFTIGILISKILRIDTRLSILIASGTAICGATAMAAISPLIKAKPKDLFICIGIIFLLNAFAMAIFPIIGNNIGMSSEEFGSWIALAIHDTSSVIGAAMSFGDGSVETATTLKLARTLWLIPLTIILGIFYKDSNNKNILPLFVIAFIIAIFIGAQLNFSNQMILALENVSSSFLVGALFCIGTQVDYQSIKEINLKTSVLALLLWIFAIMISYYFIKLI</sequence>
<feature type="transmembrane region" description="Helical" evidence="7">
    <location>
        <begin position="196"/>
        <end position="213"/>
    </location>
</feature>
<feature type="transmembrane region" description="Helical" evidence="7">
    <location>
        <begin position="220"/>
        <end position="239"/>
    </location>
</feature>
<dbReference type="Pfam" id="PF03601">
    <property type="entry name" value="Cons_hypoth698"/>
    <property type="match status" value="1"/>
</dbReference>
<dbReference type="AlphaFoldDB" id="A0A520N3U4"/>
<dbReference type="PANTHER" id="PTHR30106">
    <property type="entry name" value="INNER MEMBRANE PROTEIN YEIH-RELATED"/>
    <property type="match status" value="1"/>
</dbReference>
<evidence type="ECO:0000256" key="3">
    <source>
        <dbReference type="ARBA" id="ARBA00022475"/>
    </source>
</evidence>
<comment type="subcellular location">
    <subcellularLocation>
        <location evidence="1">Cell membrane</location>
        <topology evidence="1">Multi-pass membrane protein</topology>
    </subcellularLocation>
</comment>
<evidence type="ECO:0000256" key="6">
    <source>
        <dbReference type="ARBA" id="ARBA00023136"/>
    </source>
</evidence>
<comment type="similarity">
    <text evidence="2">Belongs to the UPF0324 family.</text>
</comment>
<comment type="caution">
    <text evidence="8">The sequence shown here is derived from an EMBL/GenBank/DDBJ whole genome shotgun (WGS) entry which is preliminary data.</text>
</comment>
<keyword evidence="6 7" id="KW-0472">Membrane</keyword>
<accession>A0A520N3U4</accession>
<feature type="transmembrane region" description="Helical" evidence="7">
    <location>
        <begin position="276"/>
        <end position="299"/>
    </location>
</feature>
<dbReference type="InterPro" id="IPR018383">
    <property type="entry name" value="UPF0324_pro"/>
</dbReference>
<feature type="transmembrane region" description="Helical" evidence="7">
    <location>
        <begin position="72"/>
        <end position="90"/>
    </location>
</feature>
<evidence type="ECO:0000256" key="4">
    <source>
        <dbReference type="ARBA" id="ARBA00022692"/>
    </source>
</evidence>
<evidence type="ECO:0000256" key="1">
    <source>
        <dbReference type="ARBA" id="ARBA00004651"/>
    </source>
</evidence>
<keyword evidence="4 7" id="KW-0812">Transmembrane</keyword>
<name>A0A520N3U4_9GAMM</name>
<evidence type="ECO:0000313" key="9">
    <source>
        <dbReference type="Proteomes" id="UP000315283"/>
    </source>
</evidence>